<sequence length="134" mass="15125">MLTGKGMVPESGLEQRRTSVCLGEDIGSNRGEKRHGPDERGRFVHLPDIELRRRPGKGLIARTSKFETSQRCSDMWCRNLDGTRSRMHVVRRSDGSPDYGVLECDGRDSVAAFNLIGMGEMQRVYGEGIWRKVD</sequence>
<evidence type="ECO:0000313" key="2">
    <source>
        <dbReference type="EMBL" id="GEM07677.1"/>
    </source>
</evidence>
<name>A0A511KBB9_RHOTO</name>
<evidence type="ECO:0000256" key="1">
    <source>
        <dbReference type="SAM" id="MobiDB-lite"/>
    </source>
</evidence>
<dbReference type="Proteomes" id="UP000321518">
    <property type="component" value="Unassembled WGS sequence"/>
</dbReference>
<evidence type="ECO:0000313" key="3">
    <source>
        <dbReference type="Proteomes" id="UP000321518"/>
    </source>
</evidence>
<reference evidence="2 3" key="1">
    <citation type="submission" date="2019-07" db="EMBL/GenBank/DDBJ databases">
        <title>Rhodotorula toruloides NBRC10032 genome sequencing.</title>
        <authorList>
            <person name="Shida Y."/>
            <person name="Takaku H."/>
            <person name="Ogasawara W."/>
            <person name="Mori K."/>
        </authorList>
    </citation>
    <scope>NUCLEOTIDE SEQUENCE [LARGE SCALE GENOMIC DNA]</scope>
    <source>
        <strain evidence="2 3">NBRC10032</strain>
    </source>
</reference>
<feature type="compositionally biased region" description="Basic and acidic residues" evidence="1">
    <location>
        <begin position="30"/>
        <end position="42"/>
    </location>
</feature>
<accession>A0A511KBB9</accession>
<dbReference type="EMBL" id="BJWK01000003">
    <property type="protein sequence ID" value="GEM07677.1"/>
    <property type="molecule type" value="Genomic_DNA"/>
</dbReference>
<gene>
    <name evidence="2" type="ORF">Rt10032_c03g1694</name>
</gene>
<comment type="caution">
    <text evidence="2">The sequence shown here is derived from an EMBL/GenBank/DDBJ whole genome shotgun (WGS) entry which is preliminary data.</text>
</comment>
<dbReference type="AlphaFoldDB" id="A0A511KBB9"/>
<proteinExistence type="predicted"/>
<feature type="region of interest" description="Disordered" evidence="1">
    <location>
        <begin position="1"/>
        <end position="42"/>
    </location>
</feature>
<protein>
    <submittedName>
        <fullName evidence="2">Uncharacterized protein</fullName>
    </submittedName>
</protein>
<organism evidence="2 3">
    <name type="scientific">Rhodotorula toruloides</name>
    <name type="common">Yeast</name>
    <name type="synonym">Rhodosporidium toruloides</name>
    <dbReference type="NCBI Taxonomy" id="5286"/>
    <lineage>
        <taxon>Eukaryota</taxon>
        <taxon>Fungi</taxon>
        <taxon>Dikarya</taxon>
        <taxon>Basidiomycota</taxon>
        <taxon>Pucciniomycotina</taxon>
        <taxon>Microbotryomycetes</taxon>
        <taxon>Sporidiobolales</taxon>
        <taxon>Sporidiobolaceae</taxon>
        <taxon>Rhodotorula</taxon>
    </lineage>
</organism>